<reference evidence="4" key="5">
    <citation type="submission" date="2021-05" db="UniProtKB">
        <authorList>
            <consortium name="EnsemblPlants"/>
        </authorList>
    </citation>
    <scope>IDENTIFICATION</scope>
    <source>
        <strain evidence="4">cv. B73</strain>
    </source>
</reference>
<sequence length="217" mass="22098">MGSGLSSSHHRSSGASSSLHQPPAAAPALVVAADGSLREFVTPAAAPLLLPVSVSDVLGANADDDGGRYFVCSSSALYFETDVPALGASELLRPGQVYFVLPAAMLGRPLSGADMAALAVRASQALAAGARPPRGGRRPRGSTRARVVPAAAAHHAHAHGDEEAVNEKLNQRTLGGFETAPPRGPARKPAVAARPAPPVTVTVTERRALSTIEEGAE</sequence>
<dbReference type="Pfam" id="PF14009">
    <property type="entry name" value="PADRE"/>
    <property type="match status" value="1"/>
</dbReference>
<dbReference type="HOGENOM" id="CLU_088728_1_1_1"/>
<feature type="region of interest" description="Disordered" evidence="1">
    <location>
        <begin position="175"/>
        <end position="198"/>
    </location>
</feature>
<organism evidence="2">
    <name type="scientific">Zea mays</name>
    <name type="common">Maize</name>
    <dbReference type="NCBI Taxonomy" id="4577"/>
    <lineage>
        <taxon>Eukaryota</taxon>
        <taxon>Viridiplantae</taxon>
        <taxon>Streptophyta</taxon>
        <taxon>Embryophyta</taxon>
        <taxon>Tracheophyta</taxon>
        <taxon>Spermatophyta</taxon>
        <taxon>Magnoliopsida</taxon>
        <taxon>Liliopsida</taxon>
        <taxon>Poales</taxon>
        <taxon>Poaceae</taxon>
        <taxon>PACMAD clade</taxon>
        <taxon>Panicoideae</taxon>
        <taxon>Andropogonodae</taxon>
        <taxon>Andropogoneae</taxon>
        <taxon>Tripsacinae</taxon>
        <taxon>Zea</taxon>
    </lineage>
</organism>
<dbReference type="PANTHER" id="PTHR33052">
    <property type="entry name" value="DUF4228 DOMAIN PROTEIN-RELATED"/>
    <property type="match status" value="1"/>
</dbReference>
<protein>
    <submittedName>
        <fullName evidence="3">TMV response protein</fullName>
    </submittedName>
    <submittedName>
        <fullName evidence="2">TMV response-related protein</fullName>
    </submittedName>
</protein>
<reference evidence="2" key="1">
    <citation type="journal article" date="2009" name="Plant Mol. Biol.">
        <title>Insights into corn genes derived from large-scale cDNA sequencing.</title>
        <authorList>
            <person name="Alexandrov N.N."/>
            <person name="Brover V.V."/>
            <person name="Freidin S."/>
            <person name="Troukhan M.E."/>
            <person name="Tatarinova T.V."/>
            <person name="Zhang H."/>
            <person name="Swaller T.J."/>
            <person name="Lu Y.P."/>
            <person name="Bouck J."/>
            <person name="Flavell R.B."/>
            <person name="Feldmann K.A."/>
        </authorList>
    </citation>
    <scope>NUCLEOTIDE SEQUENCE</scope>
</reference>
<dbReference type="Gramene" id="Zm00001eb275650_T001">
    <property type="protein sequence ID" value="Zm00001eb275650_P001"/>
    <property type="gene ID" value="Zm00001eb275650"/>
</dbReference>
<proteinExistence type="evidence at transcript level"/>
<reference evidence="5" key="2">
    <citation type="journal article" date="2009" name="Science">
        <title>The B73 maize genome: complexity, diversity, and dynamics.</title>
        <authorList>
            <person name="Schnable P.S."/>
            <person name="Ware D."/>
            <person name="Fulton R.S."/>
            <person name="Stein J.C."/>
            <person name="Wei F."/>
            <person name="Pasternak S."/>
            <person name="Liang C."/>
            <person name="Zhang J."/>
            <person name="Fulton L."/>
            <person name="Graves T.A."/>
            <person name="Minx P."/>
            <person name="Reily A.D."/>
            <person name="Courtney L."/>
            <person name="Kruchowski S.S."/>
            <person name="Tomlinson C."/>
            <person name="Strong C."/>
            <person name="Delehaunty K."/>
            <person name="Fronick C."/>
            <person name="Courtney B."/>
            <person name="Rock S.M."/>
            <person name="Belter E."/>
            <person name="Du F."/>
            <person name="Kim K."/>
            <person name="Abbott R.M."/>
            <person name="Cotton M."/>
            <person name="Levy A."/>
            <person name="Marchetto P."/>
            <person name="Ochoa K."/>
            <person name="Jackson S.M."/>
            <person name="Gillam B."/>
            <person name="Chen W."/>
            <person name="Yan L."/>
            <person name="Higginbotham J."/>
            <person name="Cardenas M."/>
            <person name="Waligorski J."/>
            <person name="Applebaum E."/>
            <person name="Phelps L."/>
            <person name="Falcone J."/>
            <person name="Kanchi K."/>
            <person name="Thane T."/>
            <person name="Scimone A."/>
            <person name="Thane N."/>
            <person name="Henke J."/>
            <person name="Wang T."/>
            <person name="Ruppert J."/>
            <person name="Shah N."/>
            <person name="Rotter K."/>
            <person name="Hodges J."/>
            <person name="Ingenthron E."/>
            <person name="Cordes M."/>
            <person name="Kohlberg S."/>
            <person name="Sgro J."/>
            <person name="Delgado B."/>
            <person name="Mead K."/>
            <person name="Chinwalla A."/>
            <person name="Leonard S."/>
            <person name="Crouse K."/>
            <person name="Collura K."/>
            <person name="Kudrna D."/>
            <person name="Currie J."/>
            <person name="He R."/>
            <person name="Angelova A."/>
            <person name="Rajasekar S."/>
            <person name="Mueller T."/>
            <person name="Lomeli R."/>
            <person name="Scara G."/>
            <person name="Ko A."/>
            <person name="Delaney K."/>
            <person name="Wissotski M."/>
            <person name="Lopez G."/>
            <person name="Campos D."/>
            <person name="Braidotti M."/>
            <person name="Ashley E."/>
            <person name="Golser W."/>
            <person name="Kim H."/>
            <person name="Lee S."/>
            <person name="Lin J."/>
            <person name="Dujmic Z."/>
            <person name="Kim W."/>
            <person name="Talag J."/>
            <person name="Zuccolo A."/>
            <person name="Fan C."/>
            <person name="Sebastian A."/>
            <person name="Kramer M."/>
            <person name="Spiegel L."/>
            <person name="Nascimento L."/>
            <person name="Zutavern T."/>
            <person name="Miller B."/>
            <person name="Ambroise C."/>
            <person name="Muller S."/>
            <person name="Spooner W."/>
            <person name="Narechania A."/>
            <person name="Ren L."/>
            <person name="Wei S."/>
            <person name="Kumari S."/>
            <person name="Faga B."/>
            <person name="Levy M.J."/>
            <person name="McMahan L."/>
            <person name="Van Buren P."/>
            <person name="Vaughn M.W."/>
            <person name="Ying K."/>
            <person name="Yeh C.-T."/>
            <person name="Emrich S.J."/>
            <person name="Jia Y."/>
            <person name="Kalyanaraman A."/>
            <person name="Hsia A.-P."/>
            <person name="Barbazuk W.B."/>
            <person name="Baucom R.S."/>
            <person name="Brutnell T.P."/>
            <person name="Carpita N.C."/>
            <person name="Chaparro C."/>
            <person name="Chia J.-M."/>
            <person name="Deragon J.-M."/>
            <person name="Estill J.C."/>
            <person name="Fu Y."/>
            <person name="Jeddeloh J.A."/>
            <person name="Han Y."/>
            <person name="Lee H."/>
            <person name="Li P."/>
            <person name="Lisch D.R."/>
            <person name="Liu S."/>
            <person name="Liu Z."/>
            <person name="Nagel D.H."/>
            <person name="McCann M.C."/>
            <person name="SanMiguel P."/>
            <person name="Myers A.M."/>
            <person name="Nettleton D."/>
            <person name="Nguyen J."/>
            <person name="Penning B.W."/>
            <person name="Ponnala L."/>
            <person name="Schneider K.L."/>
            <person name="Schwartz D.C."/>
            <person name="Sharma A."/>
            <person name="Soderlund C."/>
            <person name="Springer N.M."/>
            <person name="Sun Q."/>
            <person name="Wang H."/>
            <person name="Waterman M."/>
            <person name="Westerman R."/>
            <person name="Wolfgruber T.K."/>
            <person name="Yang L."/>
            <person name="Yu Y."/>
            <person name="Zhang L."/>
            <person name="Zhou S."/>
            <person name="Zhu Q."/>
            <person name="Bennetzen J.L."/>
            <person name="Dawe R.K."/>
            <person name="Jiang J."/>
            <person name="Jiang N."/>
            <person name="Presting G.G."/>
            <person name="Wessler S.R."/>
            <person name="Aluru S."/>
            <person name="Martienssen R.A."/>
            <person name="Clifton S.W."/>
            <person name="McCombie W.R."/>
            <person name="Wing R.A."/>
            <person name="Wilson R.K."/>
        </authorList>
    </citation>
    <scope>NUCLEOTIDE SEQUENCE [LARGE SCALE GENOMIC DNA]</scope>
    <source>
        <strain evidence="5">cv. B73</strain>
    </source>
</reference>
<evidence type="ECO:0000313" key="4">
    <source>
        <dbReference type="EnsemblPlants" id="Zm00001eb275650_P001"/>
    </source>
</evidence>
<dbReference type="EMBL" id="EU953615">
    <property type="protein sequence ID" value="ACG25733.1"/>
    <property type="molecule type" value="mRNA"/>
</dbReference>
<evidence type="ECO:0000313" key="5">
    <source>
        <dbReference type="Proteomes" id="UP000007305"/>
    </source>
</evidence>
<dbReference type="eggNOG" id="ENOG502RZG8">
    <property type="taxonomic scope" value="Eukaryota"/>
</dbReference>
<name>B6SLK0_MAIZE</name>
<evidence type="ECO:0000313" key="2">
    <source>
        <dbReference type="EMBL" id="ACG25733.1"/>
    </source>
</evidence>
<dbReference type="EnsemblPlants" id="Zm00001eb275650_T001">
    <property type="protein sequence ID" value="Zm00001eb275650_P001"/>
    <property type="gene ID" value="Zm00001eb275650"/>
</dbReference>
<dbReference type="Proteomes" id="UP000007305">
    <property type="component" value="Chromosome 6"/>
</dbReference>
<feature type="compositionally biased region" description="Low complexity" evidence="1">
    <location>
        <begin position="187"/>
        <end position="198"/>
    </location>
</feature>
<dbReference type="KEGG" id="zma:100286244"/>
<accession>B6SLK0</accession>
<dbReference type="AlphaFoldDB" id="B6SLK0"/>
<reference evidence="3" key="3">
    <citation type="submission" date="2015-12" db="EMBL/GenBank/DDBJ databases">
        <title>Update maize B73 reference genome by single molecule sequencing technologies.</title>
        <authorList>
            <consortium name="Maize Genome Sequencing Project"/>
            <person name="Ware D."/>
        </authorList>
    </citation>
    <scope>NUCLEOTIDE SEQUENCE</scope>
    <source>
        <tissue evidence="3">Seedling</tissue>
    </source>
</reference>
<reference evidence="4" key="4">
    <citation type="submission" date="2019-07" db="EMBL/GenBank/DDBJ databases">
        <authorList>
            <person name="Seetharam A."/>
            <person name="Woodhouse M."/>
            <person name="Cannon E."/>
        </authorList>
    </citation>
    <scope>NUCLEOTIDE SEQUENCE [LARGE SCALE GENOMIC DNA]</scope>
    <source>
        <strain evidence="4">cv. B73</strain>
    </source>
</reference>
<dbReference type="ExpressionAtlas" id="B6SLK0">
    <property type="expression patterns" value="baseline and differential"/>
</dbReference>
<gene>
    <name evidence="4" type="primary">LOC100286244</name>
    <name evidence="3" type="ORF">ZEAMMB73_Zm00001d036787</name>
</gene>
<dbReference type="OMA" id="NAGGWFF"/>
<dbReference type="OrthoDB" id="1919386at2759"/>
<dbReference type="GeneID" id="100286244"/>
<feature type="region of interest" description="Disordered" evidence="1">
    <location>
        <begin position="1"/>
        <end position="21"/>
    </location>
</feature>
<dbReference type="InterPro" id="IPR025322">
    <property type="entry name" value="PADRE_dom"/>
</dbReference>
<dbReference type="EMBL" id="CM000782">
    <property type="protein sequence ID" value="AQK81941.1"/>
    <property type="molecule type" value="Genomic_DNA"/>
</dbReference>
<keyword evidence="5" id="KW-1185">Reference proteome</keyword>
<dbReference type="RefSeq" id="NP_001152604.2">
    <property type="nucleotide sequence ID" value="NM_001159132.2"/>
</dbReference>
<evidence type="ECO:0000313" key="3">
    <source>
        <dbReference type="EMBL" id="AQK81941.1"/>
    </source>
</evidence>
<evidence type="ECO:0000256" key="1">
    <source>
        <dbReference type="SAM" id="MobiDB-lite"/>
    </source>
</evidence>
<dbReference type="PaxDb" id="4577-GRMZM2G073303_P01"/>